<gene>
    <name evidence="1" type="ORF">P280DRAFT_513717</name>
</gene>
<dbReference type="EMBL" id="MU006777">
    <property type="protein sequence ID" value="KAF2645836.1"/>
    <property type="molecule type" value="Genomic_DNA"/>
</dbReference>
<dbReference type="SUPFAM" id="SSF144232">
    <property type="entry name" value="HIT/MYND zinc finger-like"/>
    <property type="match status" value="1"/>
</dbReference>
<protein>
    <recommendedName>
        <fullName evidence="3">MYND-type zinc finger protein samB</fullName>
    </recommendedName>
</protein>
<evidence type="ECO:0000313" key="2">
    <source>
        <dbReference type="Proteomes" id="UP000799753"/>
    </source>
</evidence>
<organism evidence="1 2">
    <name type="scientific">Massarina eburnea CBS 473.64</name>
    <dbReference type="NCBI Taxonomy" id="1395130"/>
    <lineage>
        <taxon>Eukaryota</taxon>
        <taxon>Fungi</taxon>
        <taxon>Dikarya</taxon>
        <taxon>Ascomycota</taxon>
        <taxon>Pezizomycotina</taxon>
        <taxon>Dothideomycetes</taxon>
        <taxon>Pleosporomycetidae</taxon>
        <taxon>Pleosporales</taxon>
        <taxon>Massarineae</taxon>
        <taxon>Massarinaceae</taxon>
        <taxon>Massarina</taxon>
    </lineage>
</organism>
<evidence type="ECO:0008006" key="3">
    <source>
        <dbReference type="Google" id="ProtNLM"/>
    </source>
</evidence>
<reference evidence="1" key="1">
    <citation type="journal article" date="2020" name="Stud. Mycol.">
        <title>101 Dothideomycetes genomes: a test case for predicting lifestyles and emergence of pathogens.</title>
        <authorList>
            <person name="Haridas S."/>
            <person name="Albert R."/>
            <person name="Binder M."/>
            <person name="Bloem J."/>
            <person name="Labutti K."/>
            <person name="Salamov A."/>
            <person name="Andreopoulos B."/>
            <person name="Baker S."/>
            <person name="Barry K."/>
            <person name="Bills G."/>
            <person name="Bluhm B."/>
            <person name="Cannon C."/>
            <person name="Castanera R."/>
            <person name="Culley D."/>
            <person name="Daum C."/>
            <person name="Ezra D."/>
            <person name="Gonzalez J."/>
            <person name="Henrissat B."/>
            <person name="Kuo A."/>
            <person name="Liang C."/>
            <person name="Lipzen A."/>
            <person name="Lutzoni F."/>
            <person name="Magnuson J."/>
            <person name="Mondo S."/>
            <person name="Nolan M."/>
            <person name="Ohm R."/>
            <person name="Pangilinan J."/>
            <person name="Park H.-J."/>
            <person name="Ramirez L."/>
            <person name="Alfaro M."/>
            <person name="Sun H."/>
            <person name="Tritt A."/>
            <person name="Yoshinaga Y."/>
            <person name="Zwiers L.-H."/>
            <person name="Turgeon B."/>
            <person name="Goodwin S."/>
            <person name="Spatafora J."/>
            <person name="Crous P."/>
            <person name="Grigoriev I."/>
        </authorList>
    </citation>
    <scope>NUCLEOTIDE SEQUENCE</scope>
    <source>
        <strain evidence="1">CBS 473.64</strain>
    </source>
</reference>
<keyword evidence="2" id="KW-1185">Reference proteome</keyword>
<dbReference type="Proteomes" id="UP000799753">
    <property type="component" value="Unassembled WGS sequence"/>
</dbReference>
<evidence type="ECO:0000313" key="1">
    <source>
        <dbReference type="EMBL" id="KAF2645836.1"/>
    </source>
</evidence>
<sequence>MSRRDQAFSTPRAPRAPGQIVCQYCTMVSFCSMKCQSIFTIHKPICHQLLAQLMDRMGDTTQRLFQILSENTLEKNIMKVNKLRGVIQIYDFPNDIVTSGHVLFTLPNILTPDLDDRRAILSVDRTEYAAAYLHDVIKWMLEGSIPCASVQEAKVHMKRPPRAVVLPHQDNNSNTKVILQFDFFKGKYDRSVVVDPTGQLHGISPPTQKRKEYYDAHVQGKHELLDLGYQQQVFKTQARQPGFKGLPYKASFMASDYLKAGITKWMDDTHLTLPKLLRVPNDPKAFQHQLQNLIEYCACAMSRLRTSSEYTKLVHDAIIFEGA</sequence>
<name>A0A6A6SDC5_9PLEO</name>
<dbReference type="AlphaFoldDB" id="A0A6A6SDC5"/>
<proteinExistence type="predicted"/>
<accession>A0A6A6SDC5</accession>
<dbReference type="OrthoDB" id="3797767at2759"/>